<organism evidence="5 6">
    <name type="scientific">Jonesia denitrificans (strain ATCC 14870 / DSM 20603 / BCRC 15368 / CIP 55.134 / JCM 11481 / NBRC 15587 / NCTC 10816 / Prevot 55134)</name>
    <name type="common">Listeria denitrificans</name>
    <dbReference type="NCBI Taxonomy" id="471856"/>
    <lineage>
        <taxon>Bacteria</taxon>
        <taxon>Bacillati</taxon>
        <taxon>Actinomycetota</taxon>
        <taxon>Actinomycetes</taxon>
        <taxon>Micrococcales</taxon>
        <taxon>Jonesiaceae</taxon>
        <taxon>Jonesia</taxon>
    </lineage>
</organism>
<feature type="domain" description="RNA-binding S4" evidence="4">
    <location>
        <begin position="8"/>
        <end position="73"/>
    </location>
</feature>
<dbReference type="STRING" id="471856.Jden_1124"/>
<dbReference type="Proteomes" id="UP000000628">
    <property type="component" value="Chromosome"/>
</dbReference>
<evidence type="ECO:0000256" key="3">
    <source>
        <dbReference type="PROSITE-ProRule" id="PRU00182"/>
    </source>
</evidence>
<keyword evidence="6" id="KW-1185">Reference proteome</keyword>
<evidence type="ECO:0000313" key="5">
    <source>
        <dbReference type="EMBL" id="ACV08780.1"/>
    </source>
</evidence>
<dbReference type="Pfam" id="PF01728">
    <property type="entry name" value="FtsJ"/>
    <property type="match status" value="1"/>
</dbReference>
<proteinExistence type="inferred from homology"/>
<dbReference type="InterPro" id="IPR036986">
    <property type="entry name" value="S4_RNA-bd_sf"/>
</dbReference>
<dbReference type="PIRSF" id="PIRSF005578">
    <property type="entry name" value="TlyA"/>
    <property type="match status" value="1"/>
</dbReference>
<gene>
    <name evidence="5" type="ordered locus">Jden_1124</name>
</gene>
<dbReference type="CDD" id="cd02440">
    <property type="entry name" value="AdoMet_MTases"/>
    <property type="match status" value="1"/>
</dbReference>
<dbReference type="GO" id="GO:0008168">
    <property type="term" value="F:methyltransferase activity"/>
    <property type="evidence" value="ECO:0007669"/>
    <property type="project" value="InterPro"/>
</dbReference>
<dbReference type="NCBIfam" id="TIGR00478">
    <property type="entry name" value="tly"/>
    <property type="match status" value="1"/>
</dbReference>
<dbReference type="Gene3D" id="3.40.50.150">
    <property type="entry name" value="Vaccinia Virus protein VP39"/>
    <property type="match status" value="1"/>
</dbReference>
<dbReference type="SUPFAM" id="SSF55174">
    <property type="entry name" value="Alpha-L RNA-binding motif"/>
    <property type="match status" value="1"/>
</dbReference>
<dbReference type="RefSeq" id="WP_015771408.1">
    <property type="nucleotide sequence ID" value="NC_013174.1"/>
</dbReference>
<dbReference type="InterPro" id="IPR002877">
    <property type="entry name" value="RNA_MeTrfase_FtsJ_dom"/>
</dbReference>
<dbReference type="Pfam" id="PF01479">
    <property type="entry name" value="S4"/>
    <property type="match status" value="1"/>
</dbReference>
<accession>C7R3S3</accession>
<dbReference type="HOGENOM" id="CLU_058015_1_0_11"/>
<keyword evidence="1 3" id="KW-0694">RNA-binding</keyword>
<dbReference type="AlphaFoldDB" id="C7R3S3"/>
<dbReference type="PANTHER" id="PTHR32319">
    <property type="entry name" value="BACTERIAL HEMOLYSIN-LIKE PROTEIN"/>
    <property type="match status" value="1"/>
</dbReference>
<evidence type="ECO:0000313" key="6">
    <source>
        <dbReference type="Proteomes" id="UP000000628"/>
    </source>
</evidence>
<dbReference type="PANTHER" id="PTHR32319:SF0">
    <property type="entry name" value="BACTERIAL HEMOLYSIN-LIKE PROTEIN"/>
    <property type="match status" value="1"/>
</dbReference>
<dbReference type="InterPro" id="IPR047048">
    <property type="entry name" value="TlyA"/>
</dbReference>
<dbReference type="GO" id="GO:0032259">
    <property type="term" value="P:methylation"/>
    <property type="evidence" value="ECO:0007669"/>
    <property type="project" value="InterPro"/>
</dbReference>
<dbReference type="SUPFAM" id="SSF53335">
    <property type="entry name" value="S-adenosyl-L-methionine-dependent methyltransferases"/>
    <property type="match status" value="1"/>
</dbReference>
<dbReference type="KEGG" id="jde:Jden_1124"/>
<dbReference type="Gene3D" id="3.10.290.10">
    <property type="entry name" value="RNA-binding S4 domain"/>
    <property type="match status" value="1"/>
</dbReference>
<dbReference type="PROSITE" id="PS50889">
    <property type="entry name" value="S4"/>
    <property type="match status" value="1"/>
</dbReference>
<protein>
    <submittedName>
        <fullName evidence="5">Hemolysin A</fullName>
    </submittedName>
</protein>
<dbReference type="InterPro" id="IPR029063">
    <property type="entry name" value="SAM-dependent_MTases_sf"/>
</dbReference>
<dbReference type="GO" id="GO:0003723">
    <property type="term" value="F:RNA binding"/>
    <property type="evidence" value="ECO:0007669"/>
    <property type="project" value="UniProtKB-KW"/>
</dbReference>
<comment type="similarity">
    <text evidence="2">Belongs to the TlyA family.</text>
</comment>
<dbReference type="InterPro" id="IPR004538">
    <property type="entry name" value="Hemolysin_A/TlyA"/>
</dbReference>
<evidence type="ECO:0000256" key="2">
    <source>
        <dbReference type="ARBA" id="ARBA00029460"/>
    </source>
</evidence>
<dbReference type="EMBL" id="CP001706">
    <property type="protein sequence ID" value="ACV08780.1"/>
    <property type="molecule type" value="Genomic_DNA"/>
</dbReference>
<sequence length="310" mass="33224">MTSEQKSRRLDVTVVMRGLAPSRNRAARIISDGAVFVNGRSITKPAWPVHNADTITLKGGLTTYVSRAAMKLARTLDALTGSLDVSGRHALDIGASTGGFTQVLLERGAPTVIALDVGHDQLVPALREDERVHVMEKVNARTLTTNQLPWTPTVTVADVSFISLTKIIPAVAHISPPGADLLLMVKPQFEVGRSDVKAGVVTDPHAHQRAIHQVLQEAEQAGLSAKCIIPSALPGPQGNREYFVWFTVDNAEETPTWRTVGVEVNRQAHIAQAVSAAVGFALNLDVQGRSVPQDDGVPATQCYWLTGSDA</sequence>
<dbReference type="eggNOG" id="COG1189">
    <property type="taxonomic scope" value="Bacteria"/>
</dbReference>
<evidence type="ECO:0000259" key="4">
    <source>
        <dbReference type="SMART" id="SM00363"/>
    </source>
</evidence>
<dbReference type="CDD" id="cd00165">
    <property type="entry name" value="S4"/>
    <property type="match status" value="1"/>
</dbReference>
<dbReference type="SMART" id="SM00363">
    <property type="entry name" value="S4"/>
    <property type="match status" value="1"/>
</dbReference>
<evidence type="ECO:0000256" key="1">
    <source>
        <dbReference type="ARBA" id="ARBA00022884"/>
    </source>
</evidence>
<dbReference type="InterPro" id="IPR002942">
    <property type="entry name" value="S4_RNA-bd"/>
</dbReference>
<reference evidence="5 6" key="1">
    <citation type="journal article" date="2009" name="Stand. Genomic Sci.">
        <title>Complete genome sequence of Jonesia denitrificans type strain (Prevot 55134).</title>
        <authorList>
            <person name="Pukall R."/>
            <person name="Gehrich-Schroter G."/>
            <person name="Lapidus A."/>
            <person name="Nolan M."/>
            <person name="Glavina Del Rio T."/>
            <person name="Lucas S."/>
            <person name="Chen F."/>
            <person name="Tice H."/>
            <person name="Pitluck S."/>
            <person name="Cheng J.F."/>
            <person name="Copeland A."/>
            <person name="Saunders E."/>
            <person name="Brettin T."/>
            <person name="Detter J.C."/>
            <person name="Bruce D."/>
            <person name="Goodwin L."/>
            <person name="Pati A."/>
            <person name="Ivanova N."/>
            <person name="Mavromatis K."/>
            <person name="Ovchinnikova G."/>
            <person name="Chen A."/>
            <person name="Palaniappan K."/>
            <person name="Land M."/>
            <person name="Hauser L."/>
            <person name="Chang Y.J."/>
            <person name="Jeffries C.D."/>
            <person name="Chain P."/>
            <person name="Goker M."/>
            <person name="Bristow J."/>
            <person name="Eisen J.A."/>
            <person name="Markowitz V."/>
            <person name="Hugenholtz P."/>
            <person name="Kyrpides N.C."/>
            <person name="Klenk H.P."/>
            <person name="Han C."/>
        </authorList>
    </citation>
    <scope>NUCLEOTIDE SEQUENCE [LARGE SCALE GENOMIC DNA]</scope>
    <source>
        <strain evidence="6">ATCC 14870 / DSM 20603 / BCRC 15368 / CIP 55.134 / JCM 11481 / NBRC 15587 / NCTC 10816 / Prevot 55134</strain>
    </source>
</reference>
<name>C7R3S3_JONDD</name>